<gene>
    <name evidence="1" type="ORF">SODALDRAFT_362446</name>
</gene>
<keyword evidence="2" id="KW-1185">Reference proteome</keyword>
<dbReference type="GeneID" id="39582941"/>
<accession>A0A3N2PQ53</accession>
<dbReference type="AlphaFoldDB" id="A0A3N2PQ53"/>
<dbReference type="RefSeq" id="XP_028464431.1">
    <property type="nucleotide sequence ID" value="XM_028614463.1"/>
</dbReference>
<dbReference type="Proteomes" id="UP000272025">
    <property type="component" value="Unassembled WGS sequence"/>
</dbReference>
<evidence type="ECO:0000313" key="2">
    <source>
        <dbReference type="Proteomes" id="UP000272025"/>
    </source>
</evidence>
<evidence type="ECO:0000313" key="1">
    <source>
        <dbReference type="EMBL" id="ROT36625.1"/>
    </source>
</evidence>
<organism evidence="1 2">
    <name type="scientific">Sodiomyces alkalinus (strain CBS 110278 / VKM F-3762 / F11)</name>
    <name type="common">Alkaliphilic filamentous fungus</name>
    <dbReference type="NCBI Taxonomy" id="1314773"/>
    <lineage>
        <taxon>Eukaryota</taxon>
        <taxon>Fungi</taxon>
        <taxon>Dikarya</taxon>
        <taxon>Ascomycota</taxon>
        <taxon>Pezizomycotina</taxon>
        <taxon>Sordariomycetes</taxon>
        <taxon>Hypocreomycetidae</taxon>
        <taxon>Glomerellales</taxon>
        <taxon>Plectosphaerellaceae</taxon>
        <taxon>Sodiomyces</taxon>
    </lineage>
</organism>
<reference evidence="1 2" key="1">
    <citation type="journal article" date="2018" name="Mol. Ecol.">
        <title>The obligate alkalophilic soda-lake fungus Sodiomyces alkalinus has shifted to a protein diet.</title>
        <authorList>
            <person name="Grum-Grzhimaylo A.A."/>
            <person name="Falkoski D.L."/>
            <person name="van den Heuvel J."/>
            <person name="Valero-Jimenez C.A."/>
            <person name="Min B."/>
            <person name="Choi I.G."/>
            <person name="Lipzen A."/>
            <person name="Daum C.G."/>
            <person name="Aanen D.K."/>
            <person name="Tsang A."/>
            <person name="Henrissat B."/>
            <person name="Bilanenko E.N."/>
            <person name="de Vries R.P."/>
            <person name="van Kan J.A.L."/>
            <person name="Grigoriev I.V."/>
            <person name="Debets A.J.M."/>
        </authorList>
    </citation>
    <scope>NUCLEOTIDE SEQUENCE [LARGE SCALE GENOMIC DNA]</scope>
    <source>
        <strain evidence="1 2">F11</strain>
    </source>
</reference>
<sequence>MASRWVPGEIARPSIAELRSPLIPMFSYPHTRIVDLSLGETTPHKPRANLDKYQSRYDKVGHASRNYNTYVDTSLLCMFEVYEVRSTCEAFAEAFSHHRTLALAMNIASFVFRSAPLRRLSRMRAKVYDPLGHVLYLLRPSCPSPGVARLIGADKRQSRKSAQGARCQIEPWPQKRDLGTKSHRRTVLLISTCALMTTRFLQIYPEYDLGGTITSCRVNGSSPGRSWTSRPQVAGGLAGLPTEWEFWVPSFRHLVITGKGVNTFPTSGSQLCFVAEDDELQAQVNHQPPCIVAGGFPPAKVVKNHHHLGRGWYRHAPSLSPHPKPENLSASSHVLLWSYLVASASINCMGHTFESRIAACILHSQKTPNAKLAH</sequence>
<protein>
    <submittedName>
        <fullName evidence="1">Uncharacterized protein</fullName>
    </submittedName>
</protein>
<proteinExistence type="predicted"/>
<dbReference type="EMBL" id="ML119059">
    <property type="protein sequence ID" value="ROT36625.1"/>
    <property type="molecule type" value="Genomic_DNA"/>
</dbReference>
<name>A0A3N2PQ53_SODAK</name>